<dbReference type="EMBL" id="CDMZ01005718">
    <property type="protein sequence ID" value="CEM53703.1"/>
    <property type="molecule type" value="Genomic_DNA"/>
</dbReference>
<feature type="region of interest" description="Disordered" evidence="1">
    <location>
        <begin position="91"/>
        <end position="116"/>
    </location>
</feature>
<proteinExistence type="predicted"/>
<reference evidence="2" key="1">
    <citation type="submission" date="2014-11" db="EMBL/GenBank/DDBJ databases">
        <authorList>
            <person name="Otto D Thomas"/>
            <person name="Naeem Raeece"/>
        </authorList>
    </citation>
    <scope>NUCLEOTIDE SEQUENCE</scope>
</reference>
<sequence>PQAVVGVQELPPDPYPQQPVLVTPQATAMPLTLLPPENPPINITTALVSLSRNWPAPVTLTPTGAIPLPQAQAVVPPPLAAVHQQPLPVLASPSSVSPLSSRPLSPAAARPLSPLNPPPVNTMISVSPQAVTMTTSPPLQVPPPSFQVQPIGAASPSPGPHAVAALQVQTPPLPVVTQLPLAPPPPEARQVHTPVSSPPSPVQVLIPPQGPPPTAATLSTLPAPQVPIQRLAAVSPHPEAVGPPPGILGVAPPRKVLLERPSAGSAPVPLLPQLVPPPMQGAASSVVPPMNQVPPVPLPSLSLLPPPVLPPPSGSRARMHSAGLSPPMPPPAAPAATLTAAPSPNIVATPPPPPLTVVNQPQVLPASPPALSHSTAAGGLSTGPLCAPASCFSPAFSHSQLHVAEPKPSVVRFADPPVDAVHTRGVARGGQFAAPPGSRRSTVYVTEHRVPLQGFAHEQTTSKALLSSAFAAPAPRLSVLGSQNPFGVHSLHHMHGGHRVGPGSMAASPFSPPLRSSMVFNHSHATHAIPPPVHHTIVPGVYRGQQQPEFLFPPRQSRPVSAPPPTSGGATSRRIAAPSVAAPGLGLTQSRLFSSPSPPTLTLSQNALLPLPPVSPVTHTVNPSILPPLNVSTQMQPQVLSPPPPLSLPLPLGASQTLVPPIPSAAFGGPTPPLTRVPIAPQTGTLSAVSLSSPLLAPPATTTVVKPPMPVAATLAASPVSAPIFLSGTLPQHIFQTQTQVLQPQVVDQSSAAATVTAAPLPGLPLRLISTPKGVAKSAADFFVQPTEGAGQRKEVPEEGEEDAEVIVVGTGSAAREAATEAARRGVRTALICASEFRVAFRL</sequence>
<feature type="region of interest" description="Disordered" evidence="1">
    <location>
        <begin position="307"/>
        <end position="338"/>
    </location>
</feature>
<dbReference type="AlphaFoldDB" id="A0A0G4I969"/>
<evidence type="ECO:0000313" key="2">
    <source>
        <dbReference type="EMBL" id="CEM53703.1"/>
    </source>
</evidence>
<name>A0A0G4I969_9ALVE</name>
<feature type="non-terminal residue" evidence="2">
    <location>
        <position position="1"/>
    </location>
</feature>
<feature type="region of interest" description="Disordered" evidence="1">
    <location>
        <begin position="551"/>
        <end position="572"/>
    </location>
</feature>
<feature type="compositionally biased region" description="Low complexity" evidence="1">
    <location>
        <begin position="91"/>
        <end position="113"/>
    </location>
</feature>
<dbReference type="VEuPathDB" id="CryptoDB:Cvel_12189"/>
<accession>A0A0G4I969</accession>
<evidence type="ECO:0000256" key="1">
    <source>
        <dbReference type="SAM" id="MobiDB-lite"/>
    </source>
</evidence>
<gene>
    <name evidence="2" type="ORF">Cvel_12189</name>
</gene>
<protein>
    <submittedName>
        <fullName evidence="2">Uncharacterized protein</fullName>
    </submittedName>
</protein>
<feature type="region of interest" description="Disordered" evidence="1">
    <location>
        <begin position="180"/>
        <end position="202"/>
    </location>
</feature>
<organism evidence="2">
    <name type="scientific">Chromera velia CCMP2878</name>
    <dbReference type="NCBI Taxonomy" id="1169474"/>
    <lineage>
        <taxon>Eukaryota</taxon>
        <taxon>Sar</taxon>
        <taxon>Alveolata</taxon>
        <taxon>Colpodellida</taxon>
        <taxon>Chromeraceae</taxon>
        <taxon>Chromera</taxon>
    </lineage>
</organism>